<dbReference type="PIRSF" id="PIRSF000040">
    <property type="entry name" value="MMOH_comp"/>
    <property type="match status" value="1"/>
</dbReference>
<dbReference type="Proteomes" id="UP000760480">
    <property type="component" value="Unassembled WGS sequence"/>
</dbReference>
<proteinExistence type="predicted"/>
<dbReference type="RefSeq" id="WP_169247560.1">
    <property type="nucleotide sequence ID" value="NZ_SPMZ01000010.1"/>
</dbReference>
<accession>A0ABX1TJJ9</accession>
<dbReference type="InterPro" id="IPR012348">
    <property type="entry name" value="RNR-like"/>
</dbReference>
<comment type="caution">
    <text evidence="3">The sequence shown here is derived from an EMBL/GenBank/DDBJ whole genome shotgun (WGS) entry which is preliminary data.</text>
</comment>
<evidence type="ECO:0000313" key="3">
    <source>
        <dbReference type="EMBL" id="NMQ18299.1"/>
    </source>
</evidence>
<evidence type="ECO:0000256" key="2">
    <source>
        <dbReference type="ARBA" id="ARBA00023033"/>
    </source>
</evidence>
<gene>
    <name evidence="3" type="ORF">E4P82_03260</name>
</gene>
<keyword evidence="2" id="KW-0503">Monooxygenase</keyword>
<dbReference type="InterPro" id="IPR003430">
    <property type="entry name" value="Phenol_Hydrox"/>
</dbReference>
<keyword evidence="1" id="KW-0560">Oxidoreductase</keyword>
<evidence type="ECO:0000313" key="4">
    <source>
        <dbReference type="Proteomes" id="UP000760480"/>
    </source>
</evidence>
<sequence length="333" mass="38433">MQIDIRTTNLQPLRHTFAHVARRLGSDKPASRYQEATFDLQPTTSFHYRPLWDPERDLYDERRTAIQMADWYIFKDPRQFYYGSWTIARAKQQDSVERNFAFVEKRNLLDLMTPEWKQKVQEALVPLRHLEYSANLNNCFITAYGYGAAVTQATMLASMDRLGIAQYLTRIGLVLDGNTGAVLDVGKQAWLNDPMWQPLRELAEELLTLQDWFELLVAQNFVLDGLLYPLVYERFDTRISENGGSALAMLTEFMVDWFAETNRFTDMMLKTAAAESAANKTVLEQWVRRWTARVAGALAPLTEHVFAAEAEAVMRELQDDLRTRAKKKCGLDL</sequence>
<dbReference type="InterPro" id="IPR009078">
    <property type="entry name" value="Ferritin-like_SF"/>
</dbReference>
<organism evidence="3 4">
    <name type="scientific">Candidatus Competibacter phosphatis</name>
    <dbReference type="NCBI Taxonomy" id="221280"/>
    <lineage>
        <taxon>Bacteria</taxon>
        <taxon>Pseudomonadati</taxon>
        <taxon>Pseudomonadota</taxon>
        <taxon>Gammaproteobacteria</taxon>
        <taxon>Candidatus Competibacteraceae</taxon>
        <taxon>Candidatus Competibacter</taxon>
    </lineage>
</organism>
<evidence type="ECO:0000256" key="1">
    <source>
        <dbReference type="ARBA" id="ARBA00023002"/>
    </source>
</evidence>
<dbReference type="EMBL" id="SPMZ01000010">
    <property type="protein sequence ID" value="NMQ18299.1"/>
    <property type="molecule type" value="Genomic_DNA"/>
</dbReference>
<protein>
    <submittedName>
        <fullName evidence="3">Phenol hydroxylase</fullName>
    </submittedName>
</protein>
<dbReference type="Gene3D" id="1.10.620.20">
    <property type="entry name" value="Ribonucleotide Reductase, subunit A"/>
    <property type="match status" value="1"/>
</dbReference>
<name>A0ABX1TJJ9_9GAMM</name>
<dbReference type="Pfam" id="PF02332">
    <property type="entry name" value="Phenol_Hydrox"/>
    <property type="match status" value="1"/>
</dbReference>
<keyword evidence="4" id="KW-1185">Reference proteome</keyword>
<dbReference type="InterPro" id="IPR012078">
    <property type="entry name" value="MP_mOase_hydro"/>
</dbReference>
<dbReference type="CDD" id="cd01058">
    <property type="entry name" value="AAMH_B"/>
    <property type="match status" value="1"/>
</dbReference>
<reference evidence="3 4" key="1">
    <citation type="submission" date="2019-03" db="EMBL/GenBank/DDBJ databases">
        <title>Metabolic reconstructions from genomes of highly enriched 'Candidatus Accumulibacter' and 'Candidatus Competibacter' bioreactor populations.</title>
        <authorList>
            <person name="Annavajhala M.K."/>
            <person name="Welles L."/>
            <person name="Abbas B."/>
            <person name="Sorokin D."/>
            <person name="Park H."/>
            <person name="Van Loosdrecht M."/>
            <person name="Chandran K."/>
        </authorList>
    </citation>
    <scope>NUCLEOTIDE SEQUENCE [LARGE SCALE GENOMIC DNA]</scope>
    <source>
        <strain evidence="3 4">SBR_G</strain>
    </source>
</reference>
<dbReference type="SUPFAM" id="SSF47240">
    <property type="entry name" value="Ferritin-like"/>
    <property type="match status" value="1"/>
</dbReference>